<dbReference type="SUPFAM" id="SSF52218">
    <property type="entry name" value="Flavoproteins"/>
    <property type="match status" value="1"/>
</dbReference>
<dbReference type="AlphaFoldDB" id="S3LPW0"/>
<sequence length="198" mass="21565">MKMKTFFVAAFAALMAVGAASAQTKSKSLVLYFSLAGEQYAVGNIKEGNTAIIAKMIAEQTGADIFELETAAAYPINDHKALLDTAKAELNRKAHPALKADVPNFDSYDTIYIGYPIWWGDLPMCIYTFMESHQWNGKTVIPFCTHEGSSLAGTESSIRSTCKGATLLKGLAVRGSTAQNNRTAARKFVQDWLKQIGK</sequence>
<reference evidence="3 4" key="1">
    <citation type="submission" date="2013-04" db="EMBL/GenBank/DDBJ databases">
        <title>The Genome Sequence of Treponema vincentii F0403.</title>
        <authorList>
            <consortium name="The Broad Institute Genomics Platform"/>
            <person name="Earl A."/>
            <person name="Ward D."/>
            <person name="Feldgarden M."/>
            <person name="Gevers D."/>
            <person name="Leonetti C."/>
            <person name="Izard J."/>
            <person name="Walker B."/>
            <person name="Young S."/>
            <person name="Zeng Q."/>
            <person name="Gargeya S."/>
            <person name="Fitzgerald M."/>
            <person name="Haas B."/>
            <person name="Abouelleil A."/>
            <person name="Allen A.W."/>
            <person name="Alvarado L."/>
            <person name="Arachchi H.M."/>
            <person name="Berlin A.M."/>
            <person name="Chapman S.B."/>
            <person name="Gainer-Dewar J."/>
            <person name="Goldberg J."/>
            <person name="Griggs A."/>
            <person name="Gujja S."/>
            <person name="Hansen M."/>
            <person name="Howarth C."/>
            <person name="Imamovic A."/>
            <person name="Ireland A."/>
            <person name="Larimer J."/>
            <person name="McCowan C."/>
            <person name="Murphy C."/>
            <person name="Pearson M."/>
            <person name="Poon T.W."/>
            <person name="Priest M."/>
            <person name="Roberts A."/>
            <person name="Saif S."/>
            <person name="Shea T."/>
            <person name="Sisk P."/>
            <person name="Sykes S."/>
            <person name="Wortman J."/>
            <person name="Nusbaum C."/>
            <person name="Birren B."/>
        </authorList>
    </citation>
    <scope>NUCLEOTIDE SEQUENCE [LARGE SCALE GENOMIC DNA]</scope>
    <source>
        <strain evidence="3 4">F0403</strain>
    </source>
</reference>
<evidence type="ECO:0000259" key="2">
    <source>
        <dbReference type="Pfam" id="PF12682"/>
    </source>
</evidence>
<gene>
    <name evidence="3" type="ORF">HMPREF1222_01876</name>
</gene>
<protein>
    <recommendedName>
        <fullName evidence="2">Flavodoxin-like domain-containing protein</fullName>
    </recommendedName>
</protein>
<feature type="chain" id="PRO_5004523236" description="Flavodoxin-like domain-containing protein" evidence="1">
    <location>
        <begin position="23"/>
        <end position="198"/>
    </location>
</feature>
<evidence type="ECO:0000313" key="3">
    <source>
        <dbReference type="EMBL" id="EPF46357.1"/>
    </source>
</evidence>
<dbReference type="Proteomes" id="UP000014605">
    <property type="component" value="Unassembled WGS sequence"/>
</dbReference>
<evidence type="ECO:0000313" key="4">
    <source>
        <dbReference type="Proteomes" id="UP000014605"/>
    </source>
</evidence>
<dbReference type="Gene3D" id="3.40.50.360">
    <property type="match status" value="1"/>
</dbReference>
<dbReference type="PANTHER" id="PTHR39201">
    <property type="entry name" value="EXPORTED PROTEIN-RELATED"/>
    <property type="match status" value="1"/>
</dbReference>
<organism evidence="3 4">
    <name type="scientific">Treponema vincentii F0403</name>
    <dbReference type="NCBI Taxonomy" id="1125702"/>
    <lineage>
        <taxon>Bacteria</taxon>
        <taxon>Pseudomonadati</taxon>
        <taxon>Spirochaetota</taxon>
        <taxon>Spirochaetia</taxon>
        <taxon>Spirochaetales</taxon>
        <taxon>Treponemataceae</taxon>
        <taxon>Treponema</taxon>
    </lineage>
</organism>
<evidence type="ECO:0000256" key="1">
    <source>
        <dbReference type="SAM" id="SignalP"/>
    </source>
</evidence>
<dbReference type="InterPro" id="IPR029039">
    <property type="entry name" value="Flavoprotein-like_sf"/>
</dbReference>
<dbReference type="PANTHER" id="PTHR39201:SF1">
    <property type="entry name" value="FLAVODOXIN-LIKE DOMAIN-CONTAINING PROTEIN"/>
    <property type="match status" value="1"/>
</dbReference>
<dbReference type="GO" id="GO:0010181">
    <property type="term" value="F:FMN binding"/>
    <property type="evidence" value="ECO:0007669"/>
    <property type="project" value="InterPro"/>
</dbReference>
<feature type="domain" description="Flavodoxin-like" evidence="2">
    <location>
        <begin position="47"/>
        <end position="181"/>
    </location>
</feature>
<dbReference type="InterPro" id="IPR008254">
    <property type="entry name" value="Flavodoxin/NO_synth"/>
</dbReference>
<feature type="signal peptide" evidence="1">
    <location>
        <begin position="1"/>
        <end position="22"/>
    </location>
</feature>
<comment type="caution">
    <text evidence="3">The sequence shown here is derived from an EMBL/GenBank/DDBJ whole genome shotgun (WGS) entry which is preliminary data.</text>
</comment>
<dbReference type="Pfam" id="PF12682">
    <property type="entry name" value="Flavodoxin_4"/>
    <property type="match status" value="1"/>
</dbReference>
<proteinExistence type="predicted"/>
<keyword evidence="1" id="KW-0732">Signal</keyword>
<dbReference type="HOGENOM" id="CLU_068890_0_0_12"/>
<keyword evidence="4" id="KW-1185">Reference proteome</keyword>
<dbReference type="EMBL" id="ATFC01000009">
    <property type="protein sequence ID" value="EPF46357.1"/>
    <property type="molecule type" value="Genomic_DNA"/>
</dbReference>
<accession>S3LPW0</accession>
<dbReference type="PATRIC" id="fig|1125702.3.peg.1933"/>
<name>S3LPW0_9SPIR</name>